<dbReference type="AlphaFoldDB" id="A0A9Q9FHF6"/>
<proteinExistence type="predicted"/>
<accession>A0A9Q9FHF6</accession>
<evidence type="ECO:0000256" key="1">
    <source>
        <dbReference type="SAM" id="Phobius"/>
    </source>
</evidence>
<protein>
    <submittedName>
        <fullName evidence="3">Uncharacterized protein</fullName>
    </submittedName>
</protein>
<reference evidence="3 4" key="1">
    <citation type="submission" date="2021-03" db="EMBL/GenBank/DDBJ databases">
        <title>Comparative Genomics and Metabolomics in the genus Turicibacter.</title>
        <authorList>
            <person name="Maki J."/>
            <person name="Looft T."/>
        </authorList>
    </citation>
    <scope>NUCLEOTIDE SEQUENCE</scope>
    <source>
        <strain evidence="3">ISU324</strain>
        <strain evidence="2 4">MMM721</strain>
    </source>
</reference>
<feature type="transmembrane region" description="Helical" evidence="1">
    <location>
        <begin position="82"/>
        <end position="100"/>
    </location>
</feature>
<gene>
    <name evidence="2" type="ORF">J0J69_09045</name>
    <name evidence="3" type="ORF">J0J70_04935</name>
</gene>
<dbReference type="RefSeq" id="WP_212724746.1">
    <property type="nucleotide sequence ID" value="NZ_CP071249.1"/>
</dbReference>
<keyword evidence="4" id="KW-1185">Reference proteome</keyword>
<keyword evidence="1" id="KW-1133">Transmembrane helix</keyword>
<evidence type="ECO:0000313" key="5">
    <source>
        <dbReference type="Proteomes" id="UP001058072"/>
    </source>
</evidence>
<keyword evidence="1" id="KW-0812">Transmembrane</keyword>
<dbReference type="EMBL" id="CP071250">
    <property type="protein sequence ID" value="UUF09310.1"/>
    <property type="molecule type" value="Genomic_DNA"/>
</dbReference>
<evidence type="ECO:0000313" key="2">
    <source>
        <dbReference type="EMBL" id="UUF05234.1"/>
    </source>
</evidence>
<sequence length="112" mass="12931">MNLEENSYQQDSKQWQDKCNRLLYYHVVLTLKDGNTVDGIIGRVDDDQVIVLVGENVIEDESRFGRPLGGGGGRFRRFGPRGFPFASIAALSLLAYPFFFPPYPYYYPYYPY</sequence>
<dbReference type="Proteomes" id="UP001058016">
    <property type="component" value="Chromosome"/>
</dbReference>
<name>A0A9Q9FHF6_9FIRM</name>
<dbReference type="EMBL" id="CP071249">
    <property type="protein sequence ID" value="UUF05234.1"/>
    <property type="molecule type" value="Genomic_DNA"/>
</dbReference>
<evidence type="ECO:0000313" key="3">
    <source>
        <dbReference type="EMBL" id="UUF09310.1"/>
    </source>
</evidence>
<organism evidence="3 5">
    <name type="scientific">Turicibacter bilis</name>
    <dbReference type="NCBI Taxonomy" id="2735723"/>
    <lineage>
        <taxon>Bacteria</taxon>
        <taxon>Bacillati</taxon>
        <taxon>Bacillota</taxon>
        <taxon>Erysipelotrichia</taxon>
        <taxon>Erysipelotrichales</taxon>
        <taxon>Turicibacteraceae</taxon>
        <taxon>Turicibacter</taxon>
    </lineage>
</organism>
<dbReference type="Proteomes" id="UP001058072">
    <property type="component" value="Chromosome"/>
</dbReference>
<keyword evidence="1" id="KW-0472">Membrane</keyword>
<evidence type="ECO:0000313" key="4">
    <source>
        <dbReference type="Proteomes" id="UP001058016"/>
    </source>
</evidence>